<dbReference type="GO" id="GO:0006303">
    <property type="term" value="P:double-strand break repair via nonhomologous end joining"/>
    <property type="evidence" value="ECO:0007669"/>
    <property type="project" value="InterPro"/>
</dbReference>
<evidence type="ECO:0000313" key="4">
    <source>
        <dbReference type="RefSeq" id="XP_008275226.1"/>
    </source>
</evidence>
<gene>
    <name evidence="4" type="primary">LOC103353843</name>
</gene>
<dbReference type="PANTHER" id="PTHR28586:SF1">
    <property type="entry name" value="PROTEIN PAXX"/>
    <property type="match status" value="1"/>
</dbReference>
<proteinExistence type="predicted"/>
<dbReference type="InterPro" id="IPR054134">
    <property type="entry name" value="PAXX_N"/>
</dbReference>
<dbReference type="GO" id="GO:0070419">
    <property type="term" value="C:nonhomologous end joining complex"/>
    <property type="evidence" value="ECO:0007669"/>
    <property type="project" value="TreeGrafter"/>
</dbReference>
<dbReference type="RefSeq" id="XP_008275226.1">
    <property type="nucleotide sequence ID" value="XM_008277004.1"/>
</dbReference>
<keyword evidence="3" id="KW-1185">Reference proteome</keyword>
<dbReference type="AlphaFoldDB" id="A0A3B4ZH04"/>
<dbReference type="GeneTree" id="ENSGT00390000000543"/>
<feature type="region of interest" description="Disordered" evidence="1">
    <location>
        <begin position="129"/>
        <end position="192"/>
    </location>
</feature>
<accession>A0A3B4ZH04</accession>
<dbReference type="Proteomes" id="UP000694891">
    <property type="component" value="Unplaced"/>
</dbReference>
<organism evidence="2">
    <name type="scientific">Stegastes partitus</name>
    <name type="common">bicolor damselfish</name>
    <dbReference type="NCBI Taxonomy" id="144197"/>
    <lineage>
        <taxon>Eukaryota</taxon>
        <taxon>Metazoa</taxon>
        <taxon>Chordata</taxon>
        <taxon>Craniata</taxon>
        <taxon>Vertebrata</taxon>
        <taxon>Euteleostomi</taxon>
        <taxon>Actinopterygii</taxon>
        <taxon>Neopterygii</taxon>
        <taxon>Teleostei</taxon>
        <taxon>Neoteleostei</taxon>
        <taxon>Acanthomorphata</taxon>
        <taxon>Ovalentaria</taxon>
        <taxon>Pomacentridae</taxon>
        <taxon>Stegastes</taxon>
    </lineage>
</organism>
<dbReference type="GO" id="GO:0060090">
    <property type="term" value="F:molecular adaptor activity"/>
    <property type="evidence" value="ECO:0007669"/>
    <property type="project" value="TreeGrafter"/>
</dbReference>
<reference evidence="2" key="1">
    <citation type="submission" date="2023-09" db="UniProtKB">
        <authorList>
            <consortium name="Ensembl"/>
        </authorList>
    </citation>
    <scope>IDENTIFICATION</scope>
</reference>
<dbReference type="OrthoDB" id="5969703at2759"/>
<evidence type="ECO:0000256" key="1">
    <source>
        <dbReference type="SAM" id="MobiDB-lite"/>
    </source>
</evidence>
<sequence length="192" mass="21167">MSEAAFCTVSDRDTQSKFICCTRRKNGVFTICLTDAAAVWRTEYTEDTLKHFRQRFALKSAEDYILKLRSYCSCGAVSVVVHDTSAELHVGSSPGDLSVTLSRLEGSQATEELRDLLFHMADILTQLDRGPPSVSPLKNQQRGPAEFEPRQQQNSAPSVTVKRRLPGASLINPGTKKKLQATGVAFDDADED</sequence>
<dbReference type="Pfam" id="PF15384">
    <property type="entry name" value="PAXX"/>
    <property type="match status" value="1"/>
</dbReference>
<evidence type="ECO:0000313" key="3">
    <source>
        <dbReference type="Proteomes" id="UP000694891"/>
    </source>
</evidence>
<evidence type="ECO:0000313" key="2">
    <source>
        <dbReference type="Ensembl" id="ENSSPAP00000000887.1"/>
    </source>
</evidence>
<reference evidence="4" key="2">
    <citation type="submission" date="2025-04" db="UniProtKB">
        <authorList>
            <consortium name="RefSeq"/>
        </authorList>
    </citation>
    <scope>IDENTIFICATION</scope>
</reference>
<dbReference type="GO" id="GO:0035861">
    <property type="term" value="C:site of double-strand break"/>
    <property type="evidence" value="ECO:0007669"/>
    <property type="project" value="TreeGrafter"/>
</dbReference>
<dbReference type="CDD" id="cd22286">
    <property type="entry name" value="HD_PAXX_N"/>
    <property type="match status" value="1"/>
</dbReference>
<dbReference type="CTD" id="286257"/>
<dbReference type="PANTHER" id="PTHR28586">
    <property type="entry name" value="PROTEIN PAXX"/>
    <property type="match status" value="1"/>
</dbReference>
<name>A0A3B4ZH04_9TELE</name>
<dbReference type="Ensembl" id="ENSSPAT00000000899.1">
    <property type="protein sequence ID" value="ENSSPAP00000000887.1"/>
    <property type="gene ID" value="ENSSPAG00000000700.1"/>
</dbReference>
<dbReference type="STRING" id="144197.ENSSPAP00000000887"/>
<dbReference type="GO" id="GO:0005634">
    <property type="term" value="C:nucleus"/>
    <property type="evidence" value="ECO:0007669"/>
    <property type="project" value="TreeGrafter"/>
</dbReference>
<dbReference type="InterPro" id="IPR027873">
    <property type="entry name" value="PAXX"/>
</dbReference>
<protein>
    <submittedName>
        <fullName evidence="2">PAXX non-homologous end joining factor</fullName>
    </submittedName>
    <submittedName>
        <fullName evidence="4">Uncharacterized protein C9orf142 homolog</fullName>
    </submittedName>
</protein>